<comment type="cofactor">
    <cofactor evidence="1">
        <name>Ca(2+)</name>
        <dbReference type="ChEBI" id="CHEBI:29108"/>
    </cofactor>
</comment>
<keyword evidence="3" id="KW-0479">Metal-binding</keyword>
<feature type="domain" description="Sulfatase N-terminal" evidence="8">
    <location>
        <begin position="35"/>
        <end position="358"/>
    </location>
</feature>
<dbReference type="EC" id="3.1.6.-" evidence="9"/>
<keyword evidence="6" id="KW-0106">Calcium</keyword>
<keyword evidence="5 9" id="KW-0378">Hydrolase</keyword>
<accession>K6XQ78</accession>
<dbReference type="PANTHER" id="PTHR42693:SF42">
    <property type="entry name" value="ARYLSULFATASE G"/>
    <property type="match status" value="1"/>
</dbReference>
<dbReference type="STRING" id="1127673.GLIP_1170"/>
<evidence type="ECO:0000313" key="10">
    <source>
        <dbReference type="Proteomes" id="UP000006334"/>
    </source>
</evidence>
<reference evidence="9 10" key="1">
    <citation type="journal article" date="2017" name="Antonie Van Leeuwenhoek">
        <title>Rhizobium rhizosphaerae sp. nov., a novel species isolated from rice rhizosphere.</title>
        <authorList>
            <person name="Zhao J.J."/>
            <person name="Zhang J."/>
            <person name="Zhang R.J."/>
            <person name="Zhang C.W."/>
            <person name="Yin H.Q."/>
            <person name="Zhang X.X."/>
        </authorList>
    </citation>
    <scope>NUCLEOTIDE SEQUENCE [LARGE SCALE GENOMIC DNA]</scope>
    <source>
        <strain evidence="9 10">E3</strain>
    </source>
</reference>
<dbReference type="Pfam" id="PF00884">
    <property type="entry name" value="Sulfatase"/>
    <property type="match status" value="1"/>
</dbReference>
<dbReference type="Gene3D" id="3.30.1120.10">
    <property type="match status" value="1"/>
</dbReference>
<dbReference type="AlphaFoldDB" id="K6XQ78"/>
<dbReference type="EMBL" id="BAEN01000023">
    <property type="protein sequence ID" value="GAC13811.1"/>
    <property type="molecule type" value="Genomic_DNA"/>
</dbReference>
<keyword evidence="4 7" id="KW-0732">Signal</keyword>
<dbReference type="Gene3D" id="3.40.720.10">
    <property type="entry name" value="Alkaline Phosphatase, subunit A"/>
    <property type="match status" value="1"/>
</dbReference>
<evidence type="ECO:0000256" key="1">
    <source>
        <dbReference type="ARBA" id="ARBA00001913"/>
    </source>
</evidence>
<evidence type="ECO:0000256" key="4">
    <source>
        <dbReference type="ARBA" id="ARBA00022729"/>
    </source>
</evidence>
<dbReference type="InterPro" id="IPR000917">
    <property type="entry name" value="Sulfatase_N"/>
</dbReference>
<protein>
    <submittedName>
        <fullName evidence="9">Predicted sulfatase</fullName>
        <ecNumber evidence="9">3.1.6.-</ecNumber>
    </submittedName>
</protein>
<organism evidence="9 10">
    <name type="scientific">Aliiglaciecola lipolytica E3</name>
    <dbReference type="NCBI Taxonomy" id="1127673"/>
    <lineage>
        <taxon>Bacteria</taxon>
        <taxon>Pseudomonadati</taxon>
        <taxon>Pseudomonadota</taxon>
        <taxon>Gammaproteobacteria</taxon>
        <taxon>Alteromonadales</taxon>
        <taxon>Alteromonadaceae</taxon>
        <taxon>Aliiglaciecola</taxon>
    </lineage>
</organism>
<evidence type="ECO:0000256" key="6">
    <source>
        <dbReference type="ARBA" id="ARBA00022837"/>
    </source>
</evidence>
<name>K6XQ78_9ALTE</name>
<comment type="caution">
    <text evidence="9">The sequence shown here is derived from an EMBL/GenBank/DDBJ whole genome shotgun (WGS) entry which is preliminary data.</text>
</comment>
<dbReference type="CDD" id="cd16144">
    <property type="entry name" value="ARS_like"/>
    <property type="match status" value="1"/>
</dbReference>
<dbReference type="PANTHER" id="PTHR42693">
    <property type="entry name" value="ARYLSULFATASE FAMILY MEMBER"/>
    <property type="match status" value="1"/>
</dbReference>
<feature type="signal peptide" evidence="7">
    <location>
        <begin position="1"/>
        <end position="28"/>
    </location>
</feature>
<evidence type="ECO:0000256" key="5">
    <source>
        <dbReference type="ARBA" id="ARBA00022801"/>
    </source>
</evidence>
<dbReference type="SUPFAM" id="SSF53649">
    <property type="entry name" value="Alkaline phosphatase-like"/>
    <property type="match status" value="1"/>
</dbReference>
<sequence>MIDLRCFKTVTTLISGILLILNCHASLANSDNSKPNILLILVDDLGWRDVGAYGSDYYQTPNIDSIAAAGLKFNQAYTAAHICSPTRASLLTGKHPARLNITDWIPGWSYPHEKLAVPNWNTDGLPASEETIGEMLQQRGYSTAWIGKWHVRGLQAFSNQPLKGEDYKSHNGAQYHGFDYGHQDFSLNGKFSGADPKGVMALTKQTIEFITKAEQKKQPWFAAISHYSVHTPLHFTEREKQRYLQQDRVGLAQQNPEYAAMVASLDESVGTLLNHLTSNNLTHNTLILFYSDNGGLDKNDTGFPTNNAPLRNGKATLYEGGIRVPFIASWPGKIAAGSESNEMITSTDFYPTLAKLVGSKKLPNELDGKDFSSVLFNQDQLKRDSLYWHYPHYHRQGGPAGAIRKGDYKLIEYFDDGRLELYNLNEDLGEQVNLAAQQPEKVAELLHQLSVWRKSVGAQMMQANPKYDPQQAKF</sequence>
<dbReference type="InterPro" id="IPR024607">
    <property type="entry name" value="Sulfatase_CS"/>
</dbReference>
<evidence type="ECO:0000256" key="3">
    <source>
        <dbReference type="ARBA" id="ARBA00022723"/>
    </source>
</evidence>
<dbReference type="PROSITE" id="PS00149">
    <property type="entry name" value="SULFATASE_2"/>
    <property type="match status" value="1"/>
</dbReference>
<evidence type="ECO:0000313" key="9">
    <source>
        <dbReference type="EMBL" id="GAC13811.1"/>
    </source>
</evidence>
<evidence type="ECO:0000256" key="7">
    <source>
        <dbReference type="SAM" id="SignalP"/>
    </source>
</evidence>
<dbReference type="RefSeq" id="WP_008843628.1">
    <property type="nucleotide sequence ID" value="NZ_BAEN01000023.1"/>
</dbReference>
<proteinExistence type="inferred from homology"/>
<dbReference type="GO" id="GO:0004065">
    <property type="term" value="F:arylsulfatase activity"/>
    <property type="evidence" value="ECO:0007669"/>
    <property type="project" value="TreeGrafter"/>
</dbReference>
<feature type="chain" id="PRO_5003900512" evidence="7">
    <location>
        <begin position="29"/>
        <end position="474"/>
    </location>
</feature>
<gene>
    <name evidence="9" type="ORF">GLIP_1170</name>
</gene>
<dbReference type="eggNOG" id="COG3119">
    <property type="taxonomic scope" value="Bacteria"/>
</dbReference>
<evidence type="ECO:0000259" key="8">
    <source>
        <dbReference type="Pfam" id="PF00884"/>
    </source>
</evidence>
<evidence type="ECO:0000256" key="2">
    <source>
        <dbReference type="ARBA" id="ARBA00008779"/>
    </source>
</evidence>
<dbReference type="OrthoDB" id="9803751at2"/>
<dbReference type="InterPro" id="IPR017850">
    <property type="entry name" value="Alkaline_phosphatase_core_sf"/>
</dbReference>
<keyword evidence="10" id="KW-1185">Reference proteome</keyword>
<dbReference type="InterPro" id="IPR050738">
    <property type="entry name" value="Sulfatase"/>
</dbReference>
<dbReference type="GO" id="GO:0046872">
    <property type="term" value="F:metal ion binding"/>
    <property type="evidence" value="ECO:0007669"/>
    <property type="project" value="UniProtKB-KW"/>
</dbReference>
<dbReference type="Proteomes" id="UP000006334">
    <property type="component" value="Unassembled WGS sequence"/>
</dbReference>
<comment type="similarity">
    <text evidence="2">Belongs to the sulfatase family.</text>
</comment>